<dbReference type="GO" id="GO:0005886">
    <property type="term" value="C:plasma membrane"/>
    <property type="evidence" value="ECO:0007669"/>
    <property type="project" value="UniProtKB-SubCell"/>
</dbReference>
<feature type="transmembrane region" description="Helical" evidence="8">
    <location>
        <begin position="408"/>
        <end position="432"/>
    </location>
</feature>
<sequence length="742" mass="87955">MIAGLLEAQYEELTIEEKIYNLRKIVKYDVPEPTEYYFRDGVRKIHYIIVLQDRELYKRNALDRILRFLYFLEFQGLQFEFEMGMKDTDLVYVKVHASDAVMKHYANLYDIDIDDAGHNYIADNDWRYKFRQTELTENDRDVFKRRGKPTSGEIIILLYKILSDPLTFEEKEVYGLDKMIKLGYIKDAYPLHDGPWEHEDVPKKLWNDRQKLSYYWANFPMWYKEAPINLLETYFGTDISFYFAWSTNPRYIQRVCNTTNDIMCPICETEGCHLAPLSSYCHTSIFENILGTTIQYALVVAIWVAVFYKCWSRRECTLSVRWNVYETDVEYKIRYDYKDKSSFYKKSKITGKIEPFVPVGTRIYRSGFTYIVLGLLVSLVVGYVLLLSFMKSYAAYLLHDVSEPRKTLLLSCIYGIFQAMFIKCCSMFYVKLSVWLTNIQVPKTESEYEDSIIYKMYLFGFLNNYIPIFYTALLRDNLILLPGEFLLQLTLMRSSGFKSDASIPTWEREFYLMKTIKSFMVFEFSEMMIQFGYVGFFMSMCPLFGPIVFFSNILKTRLNAIKLIRQFRRPIPRRSKGIGAWNDILLFSSYFSVVCNAFIIGFNTRLILFAVHRIYLDVEKTFFEFVFSRFDITDLPSGAHRLTGTDCIFAGQRYPPIHKYKYKKTNEHYAVQSCKFIFIIIFENFILLLIGVLFYFVNAMPRRVKEQLRRDKMYIKDIKMKILEKKLHNRLSRGSSLGHGHY</sequence>
<feature type="transmembrane region" description="Helical" evidence="8">
    <location>
        <begin position="531"/>
        <end position="554"/>
    </location>
</feature>
<dbReference type="Pfam" id="PF16178">
    <property type="entry name" value="Anoct_dimer"/>
    <property type="match status" value="2"/>
</dbReference>
<feature type="transmembrane region" description="Helical" evidence="8">
    <location>
        <begin position="578"/>
        <end position="602"/>
    </location>
</feature>
<dbReference type="Proteomes" id="UP001431783">
    <property type="component" value="Unassembled WGS sequence"/>
</dbReference>
<comment type="similarity">
    <text evidence="2 8">Belongs to the anoctamin family.</text>
</comment>
<feature type="domain" description="Anoctamin dimerisation" evidence="10">
    <location>
        <begin position="152"/>
        <end position="228"/>
    </location>
</feature>
<protein>
    <recommendedName>
        <fullName evidence="8">Anoctamin</fullName>
    </recommendedName>
</protein>
<accession>A0AAW1UHL6</accession>
<dbReference type="GO" id="GO:0005254">
    <property type="term" value="F:chloride channel activity"/>
    <property type="evidence" value="ECO:0007669"/>
    <property type="project" value="TreeGrafter"/>
</dbReference>
<evidence type="ECO:0000259" key="10">
    <source>
        <dbReference type="Pfam" id="PF16178"/>
    </source>
</evidence>
<feature type="transmembrane region" description="Helical" evidence="8">
    <location>
        <begin position="368"/>
        <end position="388"/>
    </location>
</feature>
<feature type="domain" description="Anoctamin dimerisation" evidence="10">
    <location>
        <begin position="37"/>
        <end position="113"/>
    </location>
</feature>
<dbReference type="PANTHER" id="PTHR12308:SF84">
    <property type="entry name" value="ANOCTAMIN"/>
    <property type="match status" value="1"/>
</dbReference>
<dbReference type="InterPro" id="IPR032394">
    <property type="entry name" value="Anoct_dimer"/>
</dbReference>
<evidence type="ECO:0000256" key="3">
    <source>
        <dbReference type="ARBA" id="ARBA00022475"/>
    </source>
</evidence>
<keyword evidence="7" id="KW-0325">Glycoprotein</keyword>
<feature type="transmembrane region" description="Helical" evidence="8">
    <location>
        <begin position="452"/>
        <end position="473"/>
    </location>
</feature>
<feature type="domain" description="Anoctamin transmembrane" evidence="9">
    <location>
        <begin position="499"/>
        <end position="710"/>
    </location>
</feature>
<organism evidence="11 12">
    <name type="scientific">Henosepilachna vigintioctopunctata</name>
    <dbReference type="NCBI Taxonomy" id="420089"/>
    <lineage>
        <taxon>Eukaryota</taxon>
        <taxon>Metazoa</taxon>
        <taxon>Ecdysozoa</taxon>
        <taxon>Arthropoda</taxon>
        <taxon>Hexapoda</taxon>
        <taxon>Insecta</taxon>
        <taxon>Pterygota</taxon>
        <taxon>Neoptera</taxon>
        <taxon>Endopterygota</taxon>
        <taxon>Coleoptera</taxon>
        <taxon>Polyphaga</taxon>
        <taxon>Cucujiformia</taxon>
        <taxon>Coccinelloidea</taxon>
        <taxon>Coccinellidae</taxon>
        <taxon>Epilachninae</taxon>
        <taxon>Epilachnini</taxon>
        <taxon>Henosepilachna</taxon>
    </lineage>
</organism>
<name>A0AAW1UHL6_9CUCU</name>
<evidence type="ECO:0000256" key="7">
    <source>
        <dbReference type="ARBA" id="ARBA00023180"/>
    </source>
</evidence>
<dbReference type="InterPro" id="IPR007632">
    <property type="entry name" value="Anoctamin"/>
</dbReference>
<feature type="transmembrane region" description="Helical" evidence="8">
    <location>
        <begin position="293"/>
        <end position="311"/>
    </location>
</feature>
<dbReference type="Pfam" id="PF04547">
    <property type="entry name" value="Anoctamin"/>
    <property type="match status" value="2"/>
</dbReference>
<evidence type="ECO:0000256" key="2">
    <source>
        <dbReference type="ARBA" id="ARBA00009671"/>
    </source>
</evidence>
<feature type="transmembrane region" description="Helical" evidence="8">
    <location>
        <begin position="676"/>
        <end position="697"/>
    </location>
</feature>
<dbReference type="GO" id="GO:0046983">
    <property type="term" value="F:protein dimerization activity"/>
    <property type="evidence" value="ECO:0007669"/>
    <property type="project" value="InterPro"/>
</dbReference>
<evidence type="ECO:0000259" key="9">
    <source>
        <dbReference type="Pfam" id="PF04547"/>
    </source>
</evidence>
<dbReference type="InterPro" id="IPR049452">
    <property type="entry name" value="Anoctamin_TM"/>
</dbReference>
<comment type="subcellular location">
    <subcellularLocation>
        <location evidence="1">Cell membrane</location>
        <topology evidence="1">Multi-pass membrane protein</topology>
    </subcellularLocation>
    <subcellularLocation>
        <location evidence="8">Membrane</location>
        <topology evidence="8">Multi-pass membrane protein</topology>
    </subcellularLocation>
</comment>
<keyword evidence="12" id="KW-1185">Reference proteome</keyword>
<keyword evidence="5 8" id="KW-1133">Transmembrane helix</keyword>
<feature type="domain" description="Anoctamin transmembrane" evidence="9">
    <location>
        <begin position="232"/>
        <end position="485"/>
    </location>
</feature>
<evidence type="ECO:0000256" key="1">
    <source>
        <dbReference type="ARBA" id="ARBA00004651"/>
    </source>
</evidence>
<keyword evidence="4 8" id="KW-0812">Transmembrane</keyword>
<reference evidence="11 12" key="1">
    <citation type="submission" date="2023-03" db="EMBL/GenBank/DDBJ databases">
        <title>Genome insight into feeding habits of ladybird beetles.</title>
        <authorList>
            <person name="Li H.-S."/>
            <person name="Huang Y.-H."/>
            <person name="Pang H."/>
        </authorList>
    </citation>
    <scope>NUCLEOTIDE SEQUENCE [LARGE SCALE GENOMIC DNA]</scope>
    <source>
        <strain evidence="11">SYSU_2023b</strain>
        <tissue evidence="11">Whole body</tissue>
    </source>
</reference>
<evidence type="ECO:0000313" key="12">
    <source>
        <dbReference type="Proteomes" id="UP001431783"/>
    </source>
</evidence>
<proteinExistence type="inferred from homology"/>
<dbReference type="EMBL" id="JARQZJ010000064">
    <property type="protein sequence ID" value="KAK9880341.1"/>
    <property type="molecule type" value="Genomic_DNA"/>
</dbReference>
<comment type="caution">
    <text evidence="11">The sequence shown here is derived from an EMBL/GenBank/DDBJ whole genome shotgun (WGS) entry which is preliminary data.</text>
</comment>
<evidence type="ECO:0000256" key="4">
    <source>
        <dbReference type="ARBA" id="ARBA00022692"/>
    </source>
</evidence>
<evidence type="ECO:0000256" key="6">
    <source>
        <dbReference type="ARBA" id="ARBA00023136"/>
    </source>
</evidence>
<evidence type="ECO:0000313" key="11">
    <source>
        <dbReference type="EMBL" id="KAK9880341.1"/>
    </source>
</evidence>
<gene>
    <name evidence="11" type="ORF">WA026_010226</name>
</gene>
<dbReference type="AlphaFoldDB" id="A0AAW1UHL6"/>
<evidence type="ECO:0000256" key="5">
    <source>
        <dbReference type="ARBA" id="ARBA00022989"/>
    </source>
</evidence>
<dbReference type="PANTHER" id="PTHR12308">
    <property type="entry name" value="ANOCTAMIN"/>
    <property type="match status" value="1"/>
</dbReference>
<evidence type="ECO:0000256" key="8">
    <source>
        <dbReference type="RuleBase" id="RU280814"/>
    </source>
</evidence>
<keyword evidence="3" id="KW-1003">Cell membrane</keyword>
<comment type="caution">
    <text evidence="8">Lacks conserved residue(s) required for the propagation of feature annotation.</text>
</comment>
<keyword evidence="6 8" id="KW-0472">Membrane</keyword>